<evidence type="ECO:0000256" key="2">
    <source>
        <dbReference type="ARBA" id="ARBA00022833"/>
    </source>
</evidence>
<keyword evidence="3 6" id="KW-0560">Oxidoreductase</keyword>
<keyword evidence="6" id="KW-0808">Transferase</keyword>
<dbReference type="Gene3D" id="3.40.50.720">
    <property type="entry name" value="NAD(P)-binding Rossmann-like Domain"/>
    <property type="match status" value="1"/>
</dbReference>
<dbReference type="InterPro" id="IPR013149">
    <property type="entry name" value="ADH-like_C"/>
</dbReference>
<dbReference type="PROSITE" id="PS00059">
    <property type="entry name" value="ADH_ZINC"/>
    <property type="match status" value="1"/>
</dbReference>
<evidence type="ECO:0000256" key="3">
    <source>
        <dbReference type="ARBA" id="ARBA00023002"/>
    </source>
</evidence>
<dbReference type="InterPro" id="IPR020843">
    <property type="entry name" value="ER"/>
</dbReference>
<dbReference type="NCBIfam" id="NF007642">
    <property type="entry name" value="PRK10309.1"/>
    <property type="match status" value="1"/>
</dbReference>
<dbReference type="InterPro" id="IPR036291">
    <property type="entry name" value="NAD(P)-bd_dom_sf"/>
</dbReference>
<dbReference type="AlphaFoldDB" id="A0A1B7K6B2"/>
<dbReference type="Gene3D" id="3.90.180.10">
    <property type="entry name" value="Medium-chain alcohol dehydrogenases, catalytic domain"/>
    <property type="match status" value="1"/>
</dbReference>
<keyword evidence="2 4" id="KW-0862">Zinc</keyword>
<dbReference type="PATRIC" id="fig|1354264.4.peg.723"/>
<dbReference type="Proteomes" id="UP000078386">
    <property type="component" value="Unassembled WGS sequence"/>
</dbReference>
<dbReference type="SUPFAM" id="SSF51735">
    <property type="entry name" value="NAD(P)-binding Rossmann-fold domains"/>
    <property type="match status" value="1"/>
</dbReference>
<comment type="similarity">
    <text evidence="4">Belongs to the zinc-containing alcohol dehydrogenase family.</text>
</comment>
<dbReference type="EC" id="1.1.1.251" evidence="6"/>
<comment type="caution">
    <text evidence="6">The sequence shown here is derived from an EMBL/GenBank/DDBJ whole genome shotgun (WGS) entry which is preliminary data.</text>
</comment>
<protein>
    <submittedName>
        <fullName evidence="6">Galactitol-1-phosphate 5-dehydrogenase</fullName>
        <ecNumber evidence="6">1.-.-.-</ecNumber>
        <ecNumber evidence="6">1.1.1.251</ecNumber>
        <ecNumber evidence="6">2.3.1.-</ecNumber>
    </submittedName>
</protein>
<dbReference type="EMBL" id="LXEU01000015">
    <property type="protein sequence ID" value="OAT55675.1"/>
    <property type="molecule type" value="Genomic_DNA"/>
</dbReference>
<name>A0A1B7K6B2_9ENTR</name>
<evidence type="ECO:0000256" key="1">
    <source>
        <dbReference type="ARBA" id="ARBA00022723"/>
    </source>
</evidence>
<sequence length="347" mass="37355">MKSVVIHAEGDVRVEERPMPTLKNDDDVLVKVICSGLCGSDIPRIFAKGAHYYPITLGHEFSGYVESYGPAVTDMQPGDAVACVPLLPCFDCPQCARGYFSLCKQYQFVGSRSEGGNAEYVVVRRANLFRLPSEMSIDDGAFIEPITVGLHAFHLAQGCAGKNVIIIGAGTIGLLALQCARELGAKSVTAIDINPQKLELAKKLGATHVFNSREMDGKAIQTALEGIQFDHLVLETAGTPQTVALAIEAAGPRAQLALVGTLHHDLTLPSATFGQILRKELSLIGIWMNYSAPWPGEEWETAARLLAEKRIQLAPLIAHQGDAESFSREVQALNGAPMQGKILLKLA</sequence>
<keyword evidence="6" id="KW-0012">Acyltransferase</keyword>
<gene>
    <name evidence="6" type="ORF">M989_00696</name>
</gene>
<dbReference type="GO" id="GO:0008868">
    <property type="term" value="F:galactitol-1-phosphate 5-dehydrogenase activity"/>
    <property type="evidence" value="ECO:0007669"/>
    <property type="project" value="UniProtKB-EC"/>
</dbReference>
<proteinExistence type="inferred from homology"/>
<keyword evidence="1 4" id="KW-0479">Metal-binding</keyword>
<reference evidence="6 7" key="1">
    <citation type="submission" date="2016-04" db="EMBL/GenBank/DDBJ databases">
        <title>ATOL: Assembling a taxonomically balanced genome-scale reconstruction of the evolutionary history of the Enterobacteriaceae.</title>
        <authorList>
            <person name="Plunkett G.III."/>
            <person name="Neeno-Eckwall E.C."/>
            <person name="Glasner J.D."/>
            <person name="Perna N.T."/>
        </authorList>
    </citation>
    <scope>NUCLEOTIDE SEQUENCE [LARGE SCALE GENOMIC DNA]</scope>
    <source>
        <strain evidence="6 7">ATCC 51603</strain>
    </source>
</reference>
<organism evidence="6 7">
    <name type="scientific">Kluyvera georgiana ATCC 51603</name>
    <dbReference type="NCBI Taxonomy" id="1354264"/>
    <lineage>
        <taxon>Bacteria</taxon>
        <taxon>Pseudomonadati</taxon>
        <taxon>Pseudomonadota</taxon>
        <taxon>Gammaproteobacteria</taxon>
        <taxon>Enterobacterales</taxon>
        <taxon>Enterobacteriaceae</taxon>
        <taxon>Kluyvera</taxon>
    </lineage>
</organism>
<dbReference type="InterPro" id="IPR011032">
    <property type="entry name" value="GroES-like_sf"/>
</dbReference>
<dbReference type="PANTHER" id="PTHR43401">
    <property type="entry name" value="L-THREONINE 3-DEHYDROGENASE"/>
    <property type="match status" value="1"/>
</dbReference>
<accession>A0A1B7K6B2</accession>
<dbReference type="PANTHER" id="PTHR43401:SF2">
    <property type="entry name" value="L-THREONINE 3-DEHYDROGENASE"/>
    <property type="match status" value="1"/>
</dbReference>
<dbReference type="Pfam" id="PF00107">
    <property type="entry name" value="ADH_zinc_N"/>
    <property type="match status" value="1"/>
</dbReference>
<comment type="cofactor">
    <cofactor evidence="4">
        <name>Zn(2+)</name>
        <dbReference type="ChEBI" id="CHEBI:29105"/>
    </cofactor>
</comment>
<dbReference type="SMART" id="SM00829">
    <property type="entry name" value="PKS_ER"/>
    <property type="match status" value="1"/>
</dbReference>
<dbReference type="RefSeq" id="WP_064542051.1">
    <property type="nucleotide sequence ID" value="NZ_LXEU01000015.1"/>
</dbReference>
<dbReference type="CDD" id="cd08236">
    <property type="entry name" value="sugar_DH"/>
    <property type="match status" value="1"/>
</dbReference>
<dbReference type="EC" id="1.-.-.-" evidence="6"/>
<dbReference type="GO" id="GO:0008270">
    <property type="term" value="F:zinc ion binding"/>
    <property type="evidence" value="ECO:0007669"/>
    <property type="project" value="InterPro"/>
</dbReference>
<evidence type="ECO:0000313" key="6">
    <source>
        <dbReference type="EMBL" id="OAT55675.1"/>
    </source>
</evidence>
<dbReference type="SUPFAM" id="SSF50129">
    <property type="entry name" value="GroES-like"/>
    <property type="match status" value="1"/>
</dbReference>
<keyword evidence="7" id="KW-1185">Reference proteome</keyword>
<evidence type="ECO:0000256" key="4">
    <source>
        <dbReference type="RuleBase" id="RU361277"/>
    </source>
</evidence>
<evidence type="ECO:0000313" key="7">
    <source>
        <dbReference type="Proteomes" id="UP000078386"/>
    </source>
</evidence>
<evidence type="ECO:0000259" key="5">
    <source>
        <dbReference type="SMART" id="SM00829"/>
    </source>
</evidence>
<dbReference type="InterPro" id="IPR050129">
    <property type="entry name" value="Zn_alcohol_dh"/>
</dbReference>
<dbReference type="EC" id="2.3.1.-" evidence="6"/>
<dbReference type="InterPro" id="IPR013154">
    <property type="entry name" value="ADH-like_N"/>
</dbReference>
<dbReference type="InterPro" id="IPR002328">
    <property type="entry name" value="ADH_Zn_CS"/>
</dbReference>
<feature type="domain" description="Enoyl reductase (ER)" evidence="5">
    <location>
        <begin position="10"/>
        <end position="344"/>
    </location>
</feature>
<dbReference type="Pfam" id="PF08240">
    <property type="entry name" value="ADH_N"/>
    <property type="match status" value="1"/>
</dbReference>
<dbReference type="GO" id="GO:0016746">
    <property type="term" value="F:acyltransferase activity"/>
    <property type="evidence" value="ECO:0007669"/>
    <property type="project" value="UniProtKB-KW"/>
</dbReference>